<dbReference type="Gene3D" id="4.10.40.20">
    <property type="match status" value="1"/>
</dbReference>
<dbReference type="Pfam" id="PF00219">
    <property type="entry name" value="IGFBP"/>
    <property type="match status" value="1"/>
</dbReference>
<evidence type="ECO:0000256" key="4">
    <source>
        <dbReference type="ARBA" id="ARBA00023183"/>
    </source>
</evidence>
<evidence type="ECO:0000259" key="8">
    <source>
        <dbReference type="PROSITE" id="PS51162"/>
    </source>
</evidence>
<keyword evidence="7" id="KW-0732">Signal</keyword>
<dbReference type="SUPFAM" id="SSF57184">
    <property type="entry name" value="Growth factor receptor domain"/>
    <property type="match status" value="1"/>
</dbReference>
<dbReference type="PRINTS" id="PR01976">
    <property type="entry name" value="IGFBPFAMILY"/>
</dbReference>
<organism evidence="10 11">
    <name type="scientific">Polyodon spathula</name>
    <name type="common">North American paddlefish</name>
    <name type="synonym">Squalus spathula</name>
    <dbReference type="NCBI Taxonomy" id="7913"/>
    <lineage>
        <taxon>Eukaryota</taxon>
        <taxon>Metazoa</taxon>
        <taxon>Chordata</taxon>
        <taxon>Craniata</taxon>
        <taxon>Vertebrata</taxon>
        <taxon>Euteleostomi</taxon>
        <taxon>Actinopterygii</taxon>
        <taxon>Chondrostei</taxon>
        <taxon>Acipenseriformes</taxon>
        <taxon>Polyodontidae</taxon>
        <taxon>Polyodon</taxon>
    </lineage>
</organism>
<feature type="domain" description="Thyroglobulin type-1" evidence="8">
    <location>
        <begin position="231"/>
        <end position="313"/>
    </location>
</feature>
<evidence type="ECO:0000256" key="7">
    <source>
        <dbReference type="SAM" id="SignalP"/>
    </source>
</evidence>
<sequence>MILYIGCTLLLASVFILDTSLGEVVFRCPSCAAERQAGCPEIRMPCTELVREPGCGCCPVCARQEGETCGVYTARCSTGLRCYPKPDSEVPLQELVQGHGRCGRRNDEESKGSNENGASGAPSASATSTGRRRAAGSASASTNSTGRSQSSRSCLCLHHLHRQEQSTEFLDQLEVSLTEAIPEGRKTNGQRNEAKDLAVIRLRQTEQERQMCKGPKQPHTTEVSKRTRLKPSLCQKQLDQVLEKISMMHIHDEKGPLELLYTMHMPNCDKWGLYNLKQCKMSINGQRGECWCVSPSTGKPIPNSPMVRGDPECNLYYNENEDPVPQK</sequence>
<protein>
    <submittedName>
        <fullName evidence="10">IBP2A protein</fullName>
    </submittedName>
</protein>
<keyword evidence="3" id="KW-1015">Disulfide bond</keyword>
<feature type="signal peptide" evidence="7">
    <location>
        <begin position="1"/>
        <end position="22"/>
    </location>
</feature>
<feature type="chain" id="PRO_5047329628" evidence="7">
    <location>
        <begin position="23"/>
        <end position="327"/>
    </location>
</feature>
<keyword evidence="4" id="KW-0340">Growth factor binding</keyword>
<comment type="subcellular location">
    <subcellularLocation>
        <location evidence="1">Secreted</location>
    </subcellularLocation>
</comment>
<proteinExistence type="predicted"/>
<dbReference type="PANTHER" id="PTHR11551:SF5">
    <property type="entry name" value="INSULIN-LIKE GROWTH FACTOR-BINDING PROTEIN 2"/>
    <property type="match status" value="1"/>
</dbReference>
<comment type="caution">
    <text evidence="10">The sequence shown here is derived from an EMBL/GenBank/DDBJ whole genome shotgun (WGS) entry which is preliminary data.</text>
</comment>
<feature type="non-terminal residue" evidence="10">
    <location>
        <position position="327"/>
    </location>
</feature>
<dbReference type="EMBL" id="JAAWVQ010064270">
    <property type="protein sequence ID" value="MBN3276939.1"/>
    <property type="molecule type" value="Genomic_DNA"/>
</dbReference>
<comment type="caution">
    <text evidence="5">Lacks conserved residue(s) required for the propagation of feature annotation.</text>
</comment>
<feature type="region of interest" description="Disordered" evidence="6">
    <location>
        <begin position="95"/>
        <end position="150"/>
    </location>
</feature>
<evidence type="ECO:0000256" key="3">
    <source>
        <dbReference type="ARBA" id="ARBA00023157"/>
    </source>
</evidence>
<evidence type="ECO:0000256" key="1">
    <source>
        <dbReference type="ARBA" id="ARBA00004613"/>
    </source>
</evidence>
<dbReference type="InterPro" id="IPR036857">
    <property type="entry name" value="Thyroglobulin_1_sf"/>
</dbReference>
<dbReference type="InterPro" id="IPR000716">
    <property type="entry name" value="Thyroglobulin_1"/>
</dbReference>
<evidence type="ECO:0000313" key="11">
    <source>
        <dbReference type="Proteomes" id="UP001166093"/>
    </source>
</evidence>
<dbReference type="Pfam" id="PF00086">
    <property type="entry name" value="Thyroglobulin_1"/>
    <property type="match status" value="1"/>
</dbReference>
<feature type="non-terminal residue" evidence="10">
    <location>
        <position position="1"/>
    </location>
</feature>
<dbReference type="SMART" id="SM00121">
    <property type="entry name" value="IB"/>
    <property type="match status" value="1"/>
</dbReference>
<dbReference type="PROSITE" id="PS00222">
    <property type="entry name" value="IGFBP_N_1"/>
    <property type="match status" value="1"/>
</dbReference>
<evidence type="ECO:0000313" key="10">
    <source>
        <dbReference type="EMBL" id="MBN3276939.1"/>
    </source>
</evidence>
<dbReference type="Proteomes" id="UP001166093">
    <property type="component" value="Unassembled WGS sequence"/>
</dbReference>
<dbReference type="PROSITE" id="PS51323">
    <property type="entry name" value="IGFBP_N_2"/>
    <property type="match status" value="1"/>
</dbReference>
<feature type="domain" description="IGFBP N-terminal" evidence="9">
    <location>
        <begin position="24"/>
        <end position="105"/>
    </location>
</feature>
<evidence type="ECO:0000256" key="5">
    <source>
        <dbReference type="PROSITE-ProRule" id="PRU00500"/>
    </source>
</evidence>
<dbReference type="SMART" id="SM00211">
    <property type="entry name" value="TY"/>
    <property type="match status" value="1"/>
</dbReference>
<feature type="region of interest" description="Disordered" evidence="6">
    <location>
        <begin position="207"/>
        <end position="227"/>
    </location>
</feature>
<dbReference type="InterPro" id="IPR017891">
    <property type="entry name" value="Insulin_GF-bd_Cys-rich_CS"/>
</dbReference>
<dbReference type="SUPFAM" id="SSF57610">
    <property type="entry name" value="Thyroglobulin type-1 domain"/>
    <property type="match status" value="1"/>
</dbReference>
<dbReference type="PROSITE" id="PS51162">
    <property type="entry name" value="THYROGLOBULIN_1_2"/>
    <property type="match status" value="1"/>
</dbReference>
<evidence type="ECO:0000256" key="2">
    <source>
        <dbReference type="ARBA" id="ARBA00022525"/>
    </source>
</evidence>
<accession>A0ABS2XRF2</accession>
<gene>
    <name evidence="10" type="primary">Igfbp2a_1</name>
    <name evidence="10" type="ORF">GTO93_0004078</name>
</gene>
<reference evidence="10" key="1">
    <citation type="journal article" date="2021" name="Cell">
        <title>Tracing the genetic footprints of vertebrate landing in non-teleost ray-finned fishes.</title>
        <authorList>
            <person name="Bi X."/>
            <person name="Wang K."/>
            <person name="Yang L."/>
            <person name="Pan H."/>
            <person name="Jiang H."/>
            <person name="Wei Q."/>
            <person name="Fang M."/>
            <person name="Yu H."/>
            <person name="Zhu C."/>
            <person name="Cai Y."/>
            <person name="He Y."/>
            <person name="Gan X."/>
            <person name="Zeng H."/>
            <person name="Yu D."/>
            <person name="Zhu Y."/>
            <person name="Jiang H."/>
            <person name="Qiu Q."/>
            <person name="Yang H."/>
            <person name="Zhang Y.E."/>
            <person name="Wang W."/>
            <person name="Zhu M."/>
            <person name="He S."/>
            <person name="Zhang G."/>
        </authorList>
    </citation>
    <scope>NUCLEOTIDE SEQUENCE</scope>
    <source>
        <strain evidence="10">Pddl_001</strain>
    </source>
</reference>
<evidence type="ECO:0000256" key="6">
    <source>
        <dbReference type="SAM" id="MobiDB-lite"/>
    </source>
</evidence>
<dbReference type="PANTHER" id="PTHR11551">
    <property type="entry name" value="INSULIN-LIKE GROWTH FACTOR BINDING PROTEIN"/>
    <property type="match status" value="1"/>
</dbReference>
<name>A0ABS2XRF2_POLSP</name>
<evidence type="ECO:0000259" key="9">
    <source>
        <dbReference type="PROSITE" id="PS51323"/>
    </source>
</evidence>
<dbReference type="PROSITE" id="PS00484">
    <property type="entry name" value="THYROGLOBULIN_1_1"/>
    <property type="match status" value="1"/>
</dbReference>
<keyword evidence="11" id="KW-1185">Reference proteome</keyword>
<keyword evidence="2" id="KW-0964">Secreted</keyword>
<dbReference type="InterPro" id="IPR022321">
    <property type="entry name" value="IGFBP_1-6_chordata"/>
</dbReference>
<dbReference type="InterPro" id="IPR000867">
    <property type="entry name" value="IGFBP-like"/>
</dbReference>
<dbReference type="CDD" id="cd00191">
    <property type="entry name" value="TY"/>
    <property type="match status" value="1"/>
</dbReference>
<dbReference type="InterPro" id="IPR009030">
    <property type="entry name" value="Growth_fac_rcpt_cys_sf"/>
</dbReference>
<dbReference type="Gene3D" id="4.10.800.10">
    <property type="entry name" value="Thyroglobulin type-1"/>
    <property type="match status" value="1"/>
</dbReference>
<feature type="compositionally biased region" description="Low complexity" evidence="6">
    <location>
        <begin position="113"/>
        <end position="148"/>
    </location>
</feature>